<dbReference type="RefSeq" id="YP_009091839.1">
    <property type="nucleotide sequence ID" value="NC_025256.1"/>
</dbReference>
<dbReference type="GO" id="GO:0003968">
    <property type="term" value="F:RNA-directed RNA polymerase activity"/>
    <property type="evidence" value="ECO:0007669"/>
    <property type="project" value="UniProtKB-KW"/>
</dbReference>
<dbReference type="GO" id="GO:0005524">
    <property type="term" value="F:ATP binding"/>
    <property type="evidence" value="ECO:0007669"/>
    <property type="project" value="UniProtKB-KW"/>
</dbReference>
<evidence type="ECO:0000256" key="13">
    <source>
        <dbReference type="ARBA" id="ARBA00022953"/>
    </source>
</evidence>
<comment type="catalytic activity">
    <reaction evidence="20">
        <text>a 5'-end (5'-triphosphoguanosine)-adenylyl-adenylyl-cytidylyl-adenosine in mRNA + 2 S-adenosyl-L-methionine = a 5'-end (N(7)-methyl 5'-triphosphoguanosine)-(2'-O-methyladenylyl)-adenylyl-cytidylyl-adenosine in mRNA + 2 S-adenosyl-L-homocysteine + H(+)</text>
        <dbReference type="Rhea" id="RHEA:65376"/>
        <dbReference type="Rhea" id="RHEA-COMP:16797"/>
        <dbReference type="Rhea" id="RHEA-COMP:16798"/>
        <dbReference type="ChEBI" id="CHEBI:15378"/>
        <dbReference type="ChEBI" id="CHEBI:57856"/>
        <dbReference type="ChEBI" id="CHEBI:59789"/>
        <dbReference type="ChEBI" id="CHEBI:156483"/>
        <dbReference type="ChEBI" id="CHEBI:156484"/>
        <dbReference type="EC" id="2.1.1.375"/>
    </reaction>
</comment>
<dbReference type="Pfam" id="PF00946">
    <property type="entry name" value="Mononeg_RNA_pol"/>
    <property type="match status" value="1"/>
</dbReference>
<evidence type="ECO:0000256" key="12">
    <source>
        <dbReference type="ARBA" id="ARBA00022844"/>
    </source>
</evidence>
<dbReference type="EMBL" id="HQ660129">
    <property type="protein sequence ID" value="AET43339.1"/>
    <property type="molecule type" value="Viral_cRNA"/>
</dbReference>
<evidence type="ECO:0000256" key="18">
    <source>
        <dbReference type="ARBA" id="ARBA00024499"/>
    </source>
</evidence>
<keyword evidence="9 22" id="KW-0547">Nucleotide-binding</keyword>
<dbReference type="PIRSF" id="PIRSF000830">
    <property type="entry name" value="RNA_pol_ParamyxoV"/>
    <property type="match status" value="1"/>
</dbReference>
<dbReference type="GO" id="GO:0030430">
    <property type="term" value="C:host cell cytoplasm"/>
    <property type="evidence" value="ECO:0007669"/>
    <property type="project" value="UniProtKB-SubCell"/>
</dbReference>
<keyword evidence="7 22" id="KW-0949">S-adenosyl-L-methionine</keyword>
<keyword evidence="6 22" id="KW-0808">Transferase</keyword>
<keyword evidence="8 22" id="KW-0548">Nucleotidyltransferase</keyword>
<evidence type="ECO:0000256" key="15">
    <source>
        <dbReference type="ARBA" id="ARBA00023200"/>
    </source>
</evidence>
<keyword evidence="4 22" id="KW-0489">Methyltransferase</keyword>
<dbReference type="PROSITE" id="PS51590">
    <property type="entry name" value="SAM_MT_MNV_L"/>
    <property type="match status" value="1"/>
</dbReference>
<dbReference type="EC" id="2.1.1.-" evidence="22"/>
<name>H9M6P4_9MONO</name>
<dbReference type="EC" id="2.7.7.88" evidence="22"/>
<evidence type="ECO:0000256" key="16">
    <source>
        <dbReference type="ARBA" id="ARBA00023268"/>
    </source>
</evidence>
<dbReference type="GO" id="GO:0003924">
    <property type="term" value="F:GTPase activity"/>
    <property type="evidence" value="ECO:0007669"/>
    <property type="project" value="RHEA"/>
</dbReference>
<comment type="subcellular location">
    <subcellularLocation>
        <location evidence="22">Virion</location>
    </subcellularLocation>
    <subcellularLocation>
        <location evidence="22">Host cytoplasm</location>
    </subcellularLocation>
</comment>
<evidence type="ECO:0000256" key="5">
    <source>
        <dbReference type="ARBA" id="ARBA00022664"/>
    </source>
</evidence>
<evidence type="ECO:0000256" key="1">
    <source>
        <dbReference type="ARBA" id="ARBA00003132"/>
    </source>
</evidence>
<dbReference type="GeneID" id="20712671"/>
<gene>
    <name evidence="25" type="primary">L</name>
</gene>
<evidence type="ECO:0000256" key="14">
    <source>
        <dbReference type="ARBA" id="ARBA00023042"/>
    </source>
</evidence>
<comment type="function">
    <text evidence="22">RNA-directed RNA polymerase that catalyzes the transcription of viral mRNAs, their capping and polyadenylation. The template is composed of the viral RNA tightly encapsidated by the nucleoprotein (N). The viral polymerase binds to the genomic RNA at the 3' leader promoter, and transcribes subsequently all viral mRNAs with a decreasing efficiency. The first gene is the most transcribed, and the last the least transcribed. The viral phosphoprotein acts as a processivity factor. Capping is concomitant with initiation of mRNA transcription. Indeed, a GDP polyribonucleotidyl transferase (PRNTase) adds the cap structure when the nascent RNA chain length has reached few nucleotides. Ribose 2'-O methylation of viral mRNA cap precedes and facilitates subsequent guanine-N-7 methylation, both activities being carried by the viral polymerase. Polyadenylation of mRNAs occur by a stuttering mechanism at a slipery stop site present at the end viral genes. After finishing transcription of a mRNA, the polymerase can resume transcription of the downstream gene.</text>
</comment>
<evidence type="ECO:0000256" key="9">
    <source>
        <dbReference type="ARBA" id="ARBA00022741"/>
    </source>
</evidence>
<evidence type="ECO:0000259" key="24">
    <source>
        <dbReference type="PROSITE" id="PS51590"/>
    </source>
</evidence>
<dbReference type="InterPro" id="IPR039736">
    <property type="entry name" value="L_poly_C"/>
</dbReference>
<evidence type="ECO:0000256" key="17">
    <source>
        <dbReference type="ARBA" id="ARBA00024494"/>
    </source>
</evidence>
<feature type="domain" description="Mononegavirus-type SAM-dependent 2'-O-MTase" evidence="24">
    <location>
        <begin position="1818"/>
        <end position="2025"/>
    </location>
</feature>
<dbReference type="PROSITE" id="PS50526">
    <property type="entry name" value="RDRP_SSRNA_NEG_NONSEG"/>
    <property type="match status" value="1"/>
</dbReference>
<reference evidence="25 26" key="1">
    <citation type="journal article" date="2012" name="Nat. Commun.">
        <title>Bats host major mammalian paramyxoviruses.</title>
        <authorList>
            <person name="Drexler J.F."/>
            <person name="Corman V.M."/>
            <person name="Muller M.A."/>
            <person name="Maganga G.D."/>
            <person name="Vallo P."/>
            <person name="Binger T."/>
            <person name="Gloza-Rausch F."/>
            <person name="Rasche A."/>
            <person name="Yordanov S."/>
            <person name="Seebens A."/>
            <person name="Oppong S."/>
            <person name="Sarkodie Y.A."/>
            <person name="Pongombo C."/>
            <person name="Lukashev A.N."/>
            <person name="Schmidt-Chanasit J."/>
            <person name="Stocker A."/>
            <person name="Carneiro A.J."/>
            <person name="Erbar S."/>
            <person name="Maisner A."/>
            <person name="Fronhoffs F."/>
            <person name="Buettner R."/>
            <person name="Kalko E.K."/>
            <person name="Kruppa T."/>
            <person name="Franke C.R."/>
            <person name="Kallies R."/>
            <person name="Yandoko E.R."/>
            <person name="Herrler G."/>
            <person name="Reusken C."/>
            <person name="Hassanin A."/>
            <person name="Kruger D.H."/>
            <person name="Matthee S."/>
            <person name="Ulrich R.G."/>
            <person name="Leroy E.M."/>
            <person name="Drosten C."/>
        </authorList>
    </citation>
    <scope>NUCLEOTIDE SEQUENCE [LARGE SCALE GENOMIC DNA]</scope>
    <source>
        <strain evidence="25">BatPV/Eid_hel/GH-M74a/GHA/2009</strain>
    </source>
</reference>
<dbReference type="GO" id="GO:0004482">
    <property type="term" value="F:mRNA 5'-cap (guanine-N7-)-methyltransferase activity"/>
    <property type="evidence" value="ECO:0007669"/>
    <property type="project" value="InterPro"/>
</dbReference>
<keyword evidence="16" id="KW-0511">Multifunctional enzyme</keyword>
<comment type="catalytic activity">
    <reaction evidence="17">
        <text>a 5'-end triphospho-adenylyl-adenylyl-cytidylyl-adenosine in mRNA + GDP + H(+) = a 5'-end (5'-triphosphoguanosine)-adenylyl-adenylyl-cytidylyl-adenosine in mRNA + diphosphate</text>
        <dbReference type="Rhea" id="RHEA:65436"/>
        <dbReference type="Rhea" id="RHEA-COMP:16797"/>
        <dbReference type="Rhea" id="RHEA-COMP:16799"/>
        <dbReference type="ChEBI" id="CHEBI:15378"/>
        <dbReference type="ChEBI" id="CHEBI:33019"/>
        <dbReference type="ChEBI" id="CHEBI:58189"/>
        <dbReference type="ChEBI" id="CHEBI:156484"/>
        <dbReference type="ChEBI" id="CHEBI:156503"/>
        <dbReference type="EC" id="2.7.7.88"/>
    </reaction>
</comment>
<dbReference type="SMR" id="H9M6P4"/>
<comment type="catalytic activity">
    <reaction evidence="19 22">
        <text>a 5'-end (5'-triphosphoguanosine)-adenylyl-adenylyl-cytidylyl-adenosine in mRNA + S-adenosyl-L-methionine = a 5'-end (5'-triphosphoguanosine)-(2'-O-methyladenylyl)-adenylyl-cytidylyl-adenosine in mRNA + S-adenosyl-L-homocysteine + H(+)</text>
        <dbReference type="Rhea" id="RHEA:65380"/>
        <dbReference type="Rhea" id="RHEA-COMP:16797"/>
        <dbReference type="Rhea" id="RHEA-COMP:16801"/>
        <dbReference type="ChEBI" id="CHEBI:15378"/>
        <dbReference type="ChEBI" id="CHEBI:57856"/>
        <dbReference type="ChEBI" id="CHEBI:59789"/>
        <dbReference type="ChEBI" id="CHEBI:156482"/>
        <dbReference type="ChEBI" id="CHEBI:156484"/>
    </reaction>
</comment>
<comment type="catalytic activity">
    <reaction evidence="21 22">
        <text>GTP + H2O = GDP + phosphate + H(+)</text>
        <dbReference type="Rhea" id="RHEA:19669"/>
        <dbReference type="ChEBI" id="CHEBI:15377"/>
        <dbReference type="ChEBI" id="CHEBI:15378"/>
        <dbReference type="ChEBI" id="CHEBI:37565"/>
        <dbReference type="ChEBI" id="CHEBI:43474"/>
        <dbReference type="ChEBI" id="CHEBI:58189"/>
    </reaction>
</comment>
<dbReference type="InterPro" id="IPR016269">
    <property type="entry name" value="RNA-dir_pol_paramyxovirus"/>
</dbReference>
<evidence type="ECO:0000256" key="6">
    <source>
        <dbReference type="ARBA" id="ARBA00022679"/>
    </source>
</evidence>
<dbReference type="InterPro" id="IPR025786">
    <property type="entry name" value="Mononega_L_MeTrfase"/>
</dbReference>
<evidence type="ECO:0000256" key="2">
    <source>
        <dbReference type="ARBA" id="ARBA00007934"/>
    </source>
</evidence>
<feature type="domain" description="RdRp catalytic" evidence="23">
    <location>
        <begin position="723"/>
        <end position="907"/>
    </location>
</feature>
<comment type="function">
    <text evidence="1 22">RNA-directed RNA polymerase that catalyzes the replication of viral genomic RNA. The template is composed of the viral RNA tightly encapsidated by the nucleoprotein (N). The replicase mode is dependent on intracellular N protein concentration. In this mode, the polymerase replicates the whole viral genome without recognizing transcriptional signals, and the replicated genome is not caped or polyadenylated.</text>
</comment>
<evidence type="ECO:0000256" key="10">
    <source>
        <dbReference type="ARBA" id="ARBA00022801"/>
    </source>
</evidence>
<keyword evidence="3 22" id="KW-0696">RNA-directed RNA polymerase</keyword>
<dbReference type="KEGG" id="vg:20712671"/>
<evidence type="ECO:0000256" key="11">
    <source>
        <dbReference type="ARBA" id="ARBA00022840"/>
    </source>
</evidence>
<dbReference type="InterPro" id="IPR014023">
    <property type="entry name" value="Mononeg_RNA_pol_cat"/>
</dbReference>
<keyword evidence="14 22" id="KW-0506">mRNA capping</keyword>
<evidence type="ECO:0000256" key="20">
    <source>
        <dbReference type="ARBA" id="ARBA00047370"/>
    </source>
</evidence>
<dbReference type="InterPro" id="IPR026890">
    <property type="entry name" value="Mononeg_mRNAcap"/>
</dbReference>
<evidence type="ECO:0000259" key="23">
    <source>
        <dbReference type="PROSITE" id="PS50526"/>
    </source>
</evidence>
<dbReference type="Proteomes" id="UP000106895">
    <property type="component" value="Segment"/>
</dbReference>
<evidence type="ECO:0000256" key="19">
    <source>
        <dbReference type="ARBA" id="ARBA00047332"/>
    </source>
</evidence>
<evidence type="ECO:0000256" key="7">
    <source>
        <dbReference type="ARBA" id="ARBA00022691"/>
    </source>
</evidence>
<evidence type="ECO:0000313" key="25">
    <source>
        <dbReference type="EMBL" id="AET43339.1"/>
    </source>
</evidence>
<comment type="similarity">
    <text evidence="2 22">Belongs to the paramyxovirus L protein family.</text>
</comment>
<evidence type="ECO:0000313" key="26">
    <source>
        <dbReference type="Proteomes" id="UP000106895"/>
    </source>
</evidence>
<proteinExistence type="inferred from homology"/>
<keyword evidence="15 22" id="KW-1035">Host cytoplasm</keyword>
<evidence type="ECO:0000256" key="3">
    <source>
        <dbReference type="ARBA" id="ARBA00022484"/>
    </source>
</evidence>
<comment type="catalytic activity">
    <reaction evidence="18 22">
        <text>a 5'-end (5'-triphosphoguanosine)-(2'-O-methyladenylyl)-adenylyl-cytidylyl-adenosine in mRNA + S-adenosyl-L-methionine = a 5'-end (N(7)-methyl 5'-triphosphoguanosine)-(2'-O-methyladenylyl)-adenylyl-cytidylyl-adenosine in mRNA + S-adenosyl-L-homocysteine</text>
        <dbReference type="Rhea" id="RHEA:65440"/>
        <dbReference type="Rhea" id="RHEA-COMP:16798"/>
        <dbReference type="Rhea" id="RHEA-COMP:16801"/>
        <dbReference type="ChEBI" id="CHEBI:57856"/>
        <dbReference type="ChEBI" id="CHEBI:59789"/>
        <dbReference type="ChEBI" id="CHEBI:156482"/>
        <dbReference type="ChEBI" id="CHEBI:156483"/>
    </reaction>
</comment>
<evidence type="ECO:0000256" key="8">
    <source>
        <dbReference type="ARBA" id="ARBA00022695"/>
    </source>
</evidence>
<sequence>MELEGNVSLTDILYPECHLDSPLVTGKLIQALEYANLTHNQYLKDKTLLNNIQLNKSKGKRSRYTIAQEQFGNFIKDKINNLSQFYHVPYPECNYNLFRLSSDRIVARLSDVLKVPYDCYLSNIEKLLGMLTAVDRKLGGQPLCKDVTGSAPDDKLVHLPDTMKQSDWYMPFLFWFTVKTELRLLQKESQKVKNRGSSNIVQFGDNHLTVVMNPSLVTIWAQKSKQCYYLTPEHVLMFCDVLEGRLMIDVTVKSDDRYKSLRTKSKELWELIDPFFPIIGNETYNIVSMLEPFTLATLQLKDRSQQLRGAFLHHCIKDLKSELVSNGFTDDEKIERFCDKLVNILNNNDIHMIAEMFSFFRTFGHPTLEAVTAASKVRDYMKADKVLEYETIMKGHAIFCGIIINGYRDKHGGVWPPLTFPKHVHQEIKRLQSSGERLTYEICIKHWKSFCGLNFKCFMDLNLDEDLSMYMKDKALAAIRNEWDSVYPKENLSYQPTKNTTPRRLVDYFINDEDFDPYSMLQYVINGDYLNDPDFNVSYSLKEKETKEVGRLFAKMTYKMRACQVMAESLIAHGVGKFFKENGMVKDEQDLLKSLFQMSISGVPRGNIRGGAPSKMSQSERKMRSQDFYKCQVHKQHNASAKAKSPIDDKGCSELCQRIRENAQYNRVIGRSSHNSKNKNIYKKDFFYMHYGLDPRDSIIKDLTAEETVKRFEEENNIKYDVISSFLTTDYKKFCLNWRHESVAIFARRMDEIYGLPNFFNWMHKILDKSTIYVADPNCPPSNRSHVDLDFQPDDHIYIVHPKGGIEGYSQKLWTIITIPFLFLSAYETGTRIAAVVQGDNQSIAITTKVHPSLPYKIKKEISASKAKEYFYRLRDNLRSLGHDMKATETVISTNFFIYSKRIYYDGVMLSQGLKTISRCVFWSETLVDETRSACSNISTAITKSIENGIDHRFGFCLNYLKTMQQLSISLNFSINETITDDIKMAFTNHPEWYKISSMIPAALGGFNYLNVSRLYVRNIGDVLVASLADIKRYISNNLLRDEIIQKIMTQVPGTASYLDWGSDPYSANIPHMQSITKMIKTITAKSILSNSKNPLLKGLFHSKSHEEDNELAAFLMDRSIIIPRAAHEIIDNSVTGAREQIAGLLDTTKGLIRSGLRKGGIQPKTVDKIANYDYQQFIVLQDLLLNTNSNPLIDYRACSIDLAVALRTHMWRSLAKGREIYGLEVPDPLECSKGVFIKGSEECSECISHSNDYTWFFVPRLVHLDQVTSEMTSIRVPYIGSTTEERSDVKLGTVKNMSRALKAAVRIATVYTWAFGSDDQSWDEACILANQRANIQLEVLKTITPIATSNNLFHRLRDKTTQFKFAGSVINRVSRYVTISNDNINFKAGDEKQDTNFIFQQSMLLGLSHLEKVYKNYARTGSESIVYHLHVESYCCIRPTKEIPYCHSLRPVPLIEHSSENVLIYDPSPVTDYQKIKLEIQYLDKEELDFTVWSTLELQELLAESTAYTIIDIITKSERDHLKEFVSVSSDDNISSLITEFLLVDPELFSYYLGMYSALKWSFDIHYRRPRGKNAMVEIIRDLLNQASRHSYKVIANALSHPRVLKKFINSGLVTPSYGPYVYQQDFYVMSQNLLISSYNMFLTKILNSEIVRIMIAEQDENVVEIREKTQLSKYLCLLIDLYAYRGEIPWIVDLDPFEKAIVLENYLFEQCQKEGMIGVWNITSPKFSQYRASVTYLRRSSVKQLRIRQNDEVIEISRLENDVMVKFNSSILSQVDLNDSCFLMNLEEAIFQSTEIMTSHSVVSRSPRLLENHMNRRIGINSTSCYKAVDLTPIVKRYLPSEGRRLFLGEGSGAMMYVYQNTLGPSLCYYNSGVTDQGLEGQRELKMYPAEYYLCSTSSNREEELLPSVIPLFNGRPETTWIGNIDAFRLITEFVNPLETVMTHSDMESGMTKDEETILVEHSHIISLHINLTVEDSILVSKIAFGNNLNIMRLFKMYRSFFSLVIIAMPISSNPQSSEIYLICLQKLIRGIITPQRVLGASMGSTPDITLSFINLVEKIKMKNYLQMIKDDIRKSVREPEMLIPGKLTSKEKFLLSIGFSANGPTLIESETGHDPGSTKEDLRTALIITLNELLNHLDLERHPSSFFQPYQVLENSRILSLKDKIAKKYALFILLYINTVESKRKVICNLKRGKIVCDFGEKQFLKILPKKLRERVHTALENSIHIINLERVIQKRWWKIVGYTGIL</sequence>
<accession>H9M6P4</accession>
<dbReference type="NCBIfam" id="TIGR04198">
    <property type="entry name" value="paramyx_RNAcap"/>
    <property type="match status" value="1"/>
</dbReference>
<evidence type="ECO:0000256" key="21">
    <source>
        <dbReference type="ARBA" id="ARBA00048548"/>
    </source>
</evidence>
<evidence type="ECO:0000256" key="4">
    <source>
        <dbReference type="ARBA" id="ARBA00022603"/>
    </source>
</evidence>
<keyword evidence="12 22" id="KW-0946">Virion</keyword>
<dbReference type="EC" id="3.6.1.-" evidence="22"/>
<protein>
    <recommendedName>
        <fullName evidence="22">RNA-directed RNA polymerase L</fullName>
        <shortName evidence="22">Protein L</shortName>
    </recommendedName>
    <alternativeName>
        <fullName evidence="22">Large structural protein</fullName>
    </alternativeName>
    <alternativeName>
        <fullName evidence="22">Replicase</fullName>
    </alternativeName>
    <alternativeName>
        <fullName evidence="22">Transcriptase</fullName>
    </alternativeName>
    <domain>
        <recommendedName>
            <fullName evidence="22">RNA-directed RNA polymerase</fullName>
            <ecNumber evidence="22">2.7.7.48</ecNumber>
        </recommendedName>
    </domain>
    <domain>
        <recommendedName>
            <fullName evidence="22">GTP phosphohydrolase</fullName>
            <ecNumber evidence="22">3.6.1.-</ecNumber>
        </recommendedName>
    </domain>
    <domain>
        <recommendedName>
            <fullName evidence="22">GDP polyribonucleotidyltransferase</fullName>
            <ecNumber evidence="22">2.7.7.88</ecNumber>
        </recommendedName>
        <alternativeName>
            <fullName evidence="22">PRNTase</fullName>
        </alternativeName>
    </domain>
    <domain>
        <recommendedName>
            <fullName evidence="22">mRNA (nucleoside-2'-O-)-methyltransferase</fullName>
            <shortName evidence="22">N1-2'-O-MTase</shortName>
            <ecNumber evidence="22">2.1.1.-</ecNumber>
        </recommendedName>
    </domain>
    <domain>
        <recommendedName>
            <fullName evidence="22">mRNA (guanine-N(7)-)-methyltransferase</fullName>
            <shortName evidence="22">G-N7-MTase</shortName>
        </recommendedName>
    </domain>
</protein>
<dbReference type="GO" id="GO:0044423">
    <property type="term" value="C:virion component"/>
    <property type="evidence" value="ECO:0007669"/>
    <property type="project" value="UniProtKB-KW"/>
</dbReference>
<comment type="catalytic activity">
    <reaction evidence="22">
        <text>RNA(n) + a ribonucleoside 5'-triphosphate = RNA(n+1) + diphosphate</text>
        <dbReference type="Rhea" id="RHEA:21248"/>
        <dbReference type="Rhea" id="RHEA-COMP:14527"/>
        <dbReference type="Rhea" id="RHEA-COMP:17342"/>
        <dbReference type="ChEBI" id="CHEBI:33019"/>
        <dbReference type="ChEBI" id="CHEBI:61557"/>
        <dbReference type="ChEBI" id="CHEBI:140395"/>
        <dbReference type="EC" id="2.7.7.48"/>
    </reaction>
</comment>
<organism evidence="25 26">
    <name type="scientific">Ghana virus</name>
    <dbReference type="NCBI Taxonomy" id="2847089"/>
    <lineage>
        <taxon>Viruses</taxon>
        <taxon>Riboviria</taxon>
        <taxon>Orthornavirae</taxon>
        <taxon>Negarnaviricota</taxon>
        <taxon>Haploviricotina</taxon>
        <taxon>Monjiviricetes</taxon>
        <taxon>Mononegavirales</taxon>
        <taxon>Paramyxoviridae</taxon>
        <taxon>Orthoparamyxovirinae</taxon>
        <taxon>Henipavirus</taxon>
        <taxon>Henipavirus ghanaense</taxon>
    </lineage>
</organism>
<dbReference type="Pfam" id="PF14318">
    <property type="entry name" value="Mononeg_mRNAcap"/>
    <property type="match status" value="1"/>
</dbReference>
<evidence type="ECO:0000256" key="22">
    <source>
        <dbReference type="PIRNR" id="PIRNR000830"/>
    </source>
</evidence>
<keyword evidence="10" id="KW-0378">Hydrolase</keyword>
<dbReference type="EC" id="2.7.7.48" evidence="22"/>
<keyword evidence="26" id="KW-1185">Reference proteome</keyword>
<keyword evidence="5 22" id="KW-0507">mRNA processing</keyword>
<keyword evidence="11 22" id="KW-0067">ATP-binding</keyword>
<keyword evidence="13 22" id="KW-0693">Viral RNA replication</keyword>